<feature type="transmembrane region" description="Helical" evidence="1">
    <location>
        <begin position="114"/>
        <end position="132"/>
    </location>
</feature>
<evidence type="ECO:0000256" key="1">
    <source>
        <dbReference type="SAM" id="Phobius"/>
    </source>
</evidence>
<evidence type="ECO:0000313" key="2">
    <source>
        <dbReference type="EMBL" id="KKK41253.1"/>
    </source>
</evidence>
<keyword evidence="1" id="KW-0812">Transmembrane</keyword>
<name>A0A0F8V9I5_9ZZZZ</name>
<reference evidence="2" key="1">
    <citation type="journal article" date="2015" name="Nature">
        <title>Complex archaea that bridge the gap between prokaryotes and eukaryotes.</title>
        <authorList>
            <person name="Spang A."/>
            <person name="Saw J.H."/>
            <person name="Jorgensen S.L."/>
            <person name="Zaremba-Niedzwiedzka K."/>
            <person name="Martijn J."/>
            <person name="Lind A.E."/>
            <person name="van Eijk R."/>
            <person name="Schleper C."/>
            <person name="Guy L."/>
            <person name="Ettema T.J."/>
        </authorList>
    </citation>
    <scope>NUCLEOTIDE SEQUENCE</scope>
</reference>
<keyword evidence="1" id="KW-1133">Transmembrane helix</keyword>
<comment type="caution">
    <text evidence="2">The sequence shown here is derived from an EMBL/GenBank/DDBJ whole genome shotgun (WGS) entry which is preliminary data.</text>
</comment>
<proteinExistence type="predicted"/>
<dbReference type="AlphaFoldDB" id="A0A0F8V9I5"/>
<gene>
    <name evidence="2" type="ORF">LCGC14_2772440</name>
</gene>
<dbReference type="EMBL" id="LAZR01070414">
    <property type="protein sequence ID" value="KKK41253.1"/>
    <property type="molecule type" value="Genomic_DNA"/>
</dbReference>
<sequence length="183" mass="21877">MGCGFLRKRNPYRKGVHLYSLQPWLKDCNTATARLSTYRTITSKRSFESMFYNVSKNNDANIGLLISPAIAINMFYNMLEIPRRPIVQYFFHKLYYKTSRNHYNDCPKYHIKHYFWFFLLLYCSKVILPRAYWEVTWSTGRLLRPCFLDPPFFPSFFTMYYIGYYIMMPPLLLLVAGMGIEPT</sequence>
<protein>
    <submittedName>
        <fullName evidence="2">Uncharacterized protein</fullName>
    </submittedName>
</protein>
<accession>A0A0F8V9I5</accession>
<organism evidence="2">
    <name type="scientific">marine sediment metagenome</name>
    <dbReference type="NCBI Taxonomy" id="412755"/>
    <lineage>
        <taxon>unclassified sequences</taxon>
        <taxon>metagenomes</taxon>
        <taxon>ecological metagenomes</taxon>
    </lineage>
</organism>
<keyword evidence="1" id="KW-0472">Membrane</keyword>
<feature type="transmembrane region" description="Helical" evidence="1">
    <location>
        <begin position="152"/>
        <end position="176"/>
    </location>
</feature>